<reference evidence="1 2" key="1">
    <citation type="journal article" date="2011" name="Science">
        <title>The Selaginella genome identifies genetic changes associated with the evolution of vascular plants.</title>
        <authorList>
            <person name="Banks J.A."/>
            <person name="Nishiyama T."/>
            <person name="Hasebe M."/>
            <person name="Bowman J.L."/>
            <person name="Gribskov M."/>
            <person name="dePamphilis C."/>
            <person name="Albert V.A."/>
            <person name="Aono N."/>
            <person name="Aoyama T."/>
            <person name="Ambrose B.A."/>
            <person name="Ashton N.W."/>
            <person name="Axtell M.J."/>
            <person name="Barker E."/>
            <person name="Barker M.S."/>
            <person name="Bennetzen J.L."/>
            <person name="Bonawitz N.D."/>
            <person name="Chapple C."/>
            <person name="Cheng C."/>
            <person name="Correa L.G."/>
            <person name="Dacre M."/>
            <person name="DeBarry J."/>
            <person name="Dreyer I."/>
            <person name="Elias M."/>
            <person name="Engstrom E.M."/>
            <person name="Estelle M."/>
            <person name="Feng L."/>
            <person name="Finet C."/>
            <person name="Floyd S.K."/>
            <person name="Frommer W.B."/>
            <person name="Fujita T."/>
            <person name="Gramzow L."/>
            <person name="Gutensohn M."/>
            <person name="Harholt J."/>
            <person name="Hattori M."/>
            <person name="Heyl A."/>
            <person name="Hirai T."/>
            <person name="Hiwatashi Y."/>
            <person name="Ishikawa M."/>
            <person name="Iwata M."/>
            <person name="Karol K.G."/>
            <person name="Koehler B."/>
            <person name="Kolukisaoglu U."/>
            <person name="Kubo M."/>
            <person name="Kurata T."/>
            <person name="Lalonde S."/>
            <person name="Li K."/>
            <person name="Li Y."/>
            <person name="Litt A."/>
            <person name="Lyons E."/>
            <person name="Manning G."/>
            <person name="Maruyama T."/>
            <person name="Michael T.P."/>
            <person name="Mikami K."/>
            <person name="Miyazaki S."/>
            <person name="Morinaga S."/>
            <person name="Murata T."/>
            <person name="Mueller-Roeber B."/>
            <person name="Nelson D.R."/>
            <person name="Obara M."/>
            <person name="Oguri Y."/>
            <person name="Olmstead R.G."/>
            <person name="Onodera N."/>
            <person name="Petersen B.L."/>
            <person name="Pils B."/>
            <person name="Prigge M."/>
            <person name="Rensing S.A."/>
            <person name="Riano-Pachon D.M."/>
            <person name="Roberts A.W."/>
            <person name="Sato Y."/>
            <person name="Scheller H.V."/>
            <person name="Schulz B."/>
            <person name="Schulz C."/>
            <person name="Shakirov E.V."/>
            <person name="Shibagaki N."/>
            <person name="Shinohara N."/>
            <person name="Shippen D.E."/>
            <person name="Soerensen I."/>
            <person name="Sotooka R."/>
            <person name="Sugimoto N."/>
            <person name="Sugita M."/>
            <person name="Sumikawa N."/>
            <person name="Tanurdzic M."/>
            <person name="Theissen G."/>
            <person name="Ulvskov P."/>
            <person name="Wakazuki S."/>
            <person name="Weng J.K."/>
            <person name="Willats W.W."/>
            <person name="Wipf D."/>
            <person name="Wolf P.G."/>
            <person name="Yang L."/>
            <person name="Zimmer A.D."/>
            <person name="Zhu Q."/>
            <person name="Mitros T."/>
            <person name="Hellsten U."/>
            <person name="Loque D."/>
            <person name="Otillar R."/>
            <person name="Salamov A."/>
            <person name="Schmutz J."/>
            <person name="Shapiro H."/>
            <person name="Lindquist E."/>
            <person name="Lucas S."/>
            <person name="Rokhsar D."/>
            <person name="Grigoriev I.V."/>
        </authorList>
    </citation>
    <scope>NUCLEOTIDE SEQUENCE [LARGE SCALE GENOMIC DNA]</scope>
</reference>
<evidence type="ECO:0000313" key="2">
    <source>
        <dbReference type="Proteomes" id="UP000001514"/>
    </source>
</evidence>
<dbReference type="HOGENOM" id="CLU_1638266_0_0_1"/>
<keyword evidence="2" id="KW-1185">Reference proteome</keyword>
<gene>
    <name evidence="1" type="ORF">SELMODRAFT_418786</name>
</gene>
<accession>D8S6D7</accession>
<protein>
    <submittedName>
        <fullName evidence="1">Uncharacterized protein</fullName>
    </submittedName>
</protein>
<dbReference type="Gramene" id="EFJ19925">
    <property type="protein sequence ID" value="EFJ19925"/>
    <property type="gene ID" value="SELMODRAFT_418786"/>
</dbReference>
<dbReference type="AlphaFoldDB" id="D8S6D7"/>
<name>D8S6D7_SELML</name>
<dbReference type="Proteomes" id="UP000001514">
    <property type="component" value="Unassembled WGS sequence"/>
</dbReference>
<dbReference type="InParanoid" id="D8S6D7"/>
<evidence type="ECO:0000313" key="1">
    <source>
        <dbReference type="EMBL" id="EFJ19925.1"/>
    </source>
</evidence>
<sequence>MPNEGMYTKKSAKFQKLLHGIALGPCGDLERASKGYRSSGGGEAYVYLGYYFIFRPDGEAGTLPTKIMNFRTCFQLINQKYTGGTPLGHRVVIFASPDSENIKEDTKEGMVMEAIYGLANEMTGVEEGPFSLFKFTLVKGTASKRVEVDLPKVSPGNGSVNP</sequence>
<dbReference type="KEGG" id="smo:SELMODRAFT_418786"/>
<proteinExistence type="predicted"/>
<organism evidence="2">
    <name type="scientific">Selaginella moellendorffii</name>
    <name type="common">Spikemoss</name>
    <dbReference type="NCBI Taxonomy" id="88036"/>
    <lineage>
        <taxon>Eukaryota</taxon>
        <taxon>Viridiplantae</taxon>
        <taxon>Streptophyta</taxon>
        <taxon>Embryophyta</taxon>
        <taxon>Tracheophyta</taxon>
        <taxon>Lycopodiopsida</taxon>
        <taxon>Selaginellales</taxon>
        <taxon>Selaginellaceae</taxon>
        <taxon>Selaginella</taxon>
    </lineage>
</organism>
<dbReference type="EMBL" id="GL377604">
    <property type="protein sequence ID" value="EFJ19925.1"/>
    <property type="molecule type" value="Genomic_DNA"/>
</dbReference>